<evidence type="ECO:0000313" key="1">
    <source>
        <dbReference type="EMBL" id="EFH09404.1"/>
    </source>
</evidence>
<protein>
    <submittedName>
        <fullName evidence="1">Uncharacterized protein</fullName>
    </submittedName>
</protein>
<proteinExistence type="predicted"/>
<dbReference type="EMBL" id="ADVL01000791">
    <property type="protein sequence ID" value="EFH09404.1"/>
    <property type="molecule type" value="Genomic_DNA"/>
</dbReference>
<gene>
    <name evidence="1" type="ORF">HMPREF0731_4385</name>
</gene>
<dbReference type="HOGENOM" id="CLU_2047951_0_0_5"/>
<dbReference type="AlphaFoldDB" id="D5RTH3"/>
<reference evidence="1 2" key="1">
    <citation type="submission" date="2010-04" db="EMBL/GenBank/DDBJ databases">
        <authorList>
            <person name="Qin X."/>
            <person name="Bachman B."/>
            <person name="Battles P."/>
            <person name="Bell A."/>
            <person name="Bess C."/>
            <person name="Bickham C."/>
            <person name="Chaboub L."/>
            <person name="Chen D."/>
            <person name="Coyle M."/>
            <person name="Deiros D.R."/>
            <person name="Dinh H."/>
            <person name="Forbes L."/>
            <person name="Fowler G."/>
            <person name="Francisco L."/>
            <person name="Fu Q."/>
            <person name="Gubbala S."/>
            <person name="Hale W."/>
            <person name="Han Y."/>
            <person name="Hemphill L."/>
            <person name="Highlander S.K."/>
            <person name="Hirani K."/>
            <person name="Hogues M."/>
            <person name="Jackson L."/>
            <person name="Jakkamsetti A."/>
            <person name="Javaid M."/>
            <person name="Jiang H."/>
            <person name="Korchina V."/>
            <person name="Kovar C."/>
            <person name="Lara F."/>
            <person name="Lee S."/>
            <person name="Mata R."/>
            <person name="Mathew T."/>
            <person name="Moen C."/>
            <person name="Morales K."/>
            <person name="Munidasa M."/>
            <person name="Nazareth L."/>
            <person name="Ngo R."/>
            <person name="Nguyen L."/>
            <person name="Okwuonu G."/>
            <person name="Ongeri F."/>
            <person name="Patil S."/>
            <person name="Petrosino J."/>
            <person name="Pham C."/>
            <person name="Pham P."/>
            <person name="Pu L.-L."/>
            <person name="Puazo M."/>
            <person name="Raj R."/>
            <person name="Reid J."/>
            <person name="Rouhana J."/>
            <person name="Saada N."/>
            <person name="Shang Y."/>
            <person name="Simmons D."/>
            <person name="Thornton R."/>
            <person name="Warren J."/>
            <person name="Weissenberger G."/>
            <person name="Zhang J."/>
            <person name="Zhang L."/>
            <person name="Zhou C."/>
            <person name="Zhu D."/>
            <person name="Muzny D."/>
            <person name="Worley K."/>
            <person name="Gibbs R."/>
        </authorList>
    </citation>
    <scope>NUCLEOTIDE SEQUENCE [LARGE SCALE GENOMIC DNA]</scope>
    <source>
        <strain evidence="1 2">ATCC 49957</strain>
    </source>
</reference>
<accession>D5RTH3</accession>
<sequence length="120" mass="12956">MSDAIAAPDMIREMVQAHRPSGLDRAYAAVARLCGISPRRVRGYWHGEATDPRQSESCRIRDGYAAWITAETRRLDARRALLEARLDALRTSHDSIHSPGAGAAAVAACPPADGAVRHLA</sequence>
<name>D5RTH3_9PROT</name>
<comment type="caution">
    <text evidence="1">The sequence shown here is derived from an EMBL/GenBank/DDBJ whole genome shotgun (WGS) entry which is preliminary data.</text>
</comment>
<evidence type="ECO:0000313" key="2">
    <source>
        <dbReference type="Proteomes" id="UP000005324"/>
    </source>
</evidence>
<dbReference type="OrthoDB" id="7270145at2"/>
<organism evidence="1 2">
    <name type="scientific">Pseudoroseomonas cervicalis ATCC 49957</name>
    <dbReference type="NCBI Taxonomy" id="525371"/>
    <lineage>
        <taxon>Bacteria</taxon>
        <taxon>Pseudomonadati</taxon>
        <taxon>Pseudomonadota</taxon>
        <taxon>Alphaproteobacteria</taxon>
        <taxon>Acetobacterales</taxon>
        <taxon>Roseomonadaceae</taxon>
        <taxon>Roseomonas</taxon>
    </lineage>
</organism>
<dbReference type="Proteomes" id="UP000005324">
    <property type="component" value="Unassembled WGS sequence"/>
</dbReference>
<keyword evidence="2" id="KW-1185">Reference proteome</keyword>